<evidence type="ECO:0000256" key="1">
    <source>
        <dbReference type="ARBA" id="ARBA00022723"/>
    </source>
</evidence>
<keyword evidence="4" id="KW-0804">Transcription</keyword>
<dbReference type="PROSITE" id="PS00463">
    <property type="entry name" value="ZN2_CY6_FUNGAL_1"/>
    <property type="match status" value="1"/>
</dbReference>
<reference evidence="8" key="2">
    <citation type="journal article" date="2014" name="PLoS Genet.">
        <title>Signature gene expression reveals novel clues to the molecular mechanisms of dimorphic transition in Penicillium marneffei.</title>
        <authorList>
            <person name="Yang E."/>
            <person name="Wang G."/>
            <person name="Cai J."/>
            <person name="Woo P.C."/>
            <person name="Lau S.K."/>
            <person name="Yuen K.-Y."/>
            <person name="Chow W.-N."/>
            <person name="Lin X."/>
        </authorList>
    </citation>
    <scope>NUCLEOTIDE SEQUENCE</scope>
    <source>
        <strain evidence="8">PM1</strain>
    </source>
</reference>
<feature type="region of interest" description="Disordered" evidence="6">
    <location>
        <begin position="1"/>
        <end position="24"/>
    </location>
</feature>
<comment type="caution">
    <text evidence="8">The sequence shown here is derived from an EMBL/GenBank/DDBJ whole genome shotgun (WGS) entry which is preliminary data.</text>
</comment>
<accession>A0A093VP73</accession>
<evidence type="ECO:0000256" key="5">
    <source>
        <dbReference type="ARBA" id="ARBA00023242"/>
    </source>
</evidence>
<dbReference type="GO" id="GO:0000981">
    <property type="term" value="F:DNA-binding transcription factor activity, RNA polymerase II-specific"/>
    <property type="evidence" value="ECO:0007669"/>
    <property type="project" value="InterPro"/>
</dbReference>
<feature type="domain" description="Zn(2)-C6 fungal-type" evidence="7">
    <location>
        <begin position="35"/>
        <end position="64"/>
    </location>
</feature>
<dbReference type="eggNOG" id="ENOG502S5RK">
    <property type="taxonomic scope" value="Eukaryota"/>
</dbReference>
<feature type="compositionally biased region" description="Pro residues" evidence="6">
    <location>
        <begin position="711"/>
        <end position="722"/>
    </location>
</feature>
<dbReference type="Pfam" id="PF04082">
    <property type="entry name" value="Fungal_trans"/>
    <property type="match status" value="1"/>
</dbReference>
<dbReference type="CDD" id="cd00067">
    <property type="entry name" value="GAL4"/>
    <property type="match status" value="1"/>
</dbReference>
<dbReference type="PANTHER" id="PTHR47424">
    <property type="entry name" value="REGULATORY PROTEIN GAL4"/>
    <property type="match status" value="1"/>
</dbReference>
<keyword evidence="2" id="KW-0805">Transcription regulation</keyword>
<feature type="compositionally biased region" description="Polar residues" evidence="6">
    <location>
        <begin position="196"/>
        <end position="213"/>
    </location>
</feature>
<keyword evidence="1" id="KW-0479">Metal-binding</keyword>
<evidence type="ECO:0000256" key="2">
    <source>
        <dbReference type="ARBA" id="ARBA00023015"/>
    </source>
</evidence>
<feature type="compositionally biased region" description="Low complexity" evidence="6">
    <location>
        <begin position="662"/>
        <end position="685"/>
    </location>
</feature>
<dbReference type="GO" id="GO:0005634">
    <property type="term" value="C:nucleus"/>
    <property type="evidence" value="ECO:0007669"/>
    <property type="project" value="TreeGrafter"/>
</dbReference>
<dbReference type="AlphaFoldDB" id="A0A093VP73"/>
<evidence type="ECO:0000313" key="8">
    <source>
        <dbReference type="EMBL" id="KFX51819.1"/>
    </source>
</evidence>
<feature type="region of interest" description="Disordered" evidence="6">
    <location>
        <begin position="170"/>
        <end position="228"/>
    </location>
</feature>
<evidence type="ECO:0000259" key="7">
    <source>
        <dbReference type="PROSITE" id="PS50048"/>
    </source>
</evidence>
<dbReference type="InterPro" id="IPR051127">
    <property type="entry name" value="Fungal_SecMet_Regulators"/>
</dbReference>
<evidence type="ECO:0000256" key="4">
    <source>
        <dbReference type="ARBA" id="ARBA00023163"/>
    </source>
</evidence>
<feature type="compositionally biased region" description="Polar residues" evidence="6">
    <location>
        <begin position="117"/>
        <end position="145"/>
    </location>
</feature>
<dbReference type="CDD" id="cd12148">
    <property type="entry name" value="fungal_TF_MHR"/>
    <property type="match status" value="1"/>
</dbReference>
<dbReference type="GO" id="GO:0000978">
    <property type="term" value="F:RNA polymerase II cis-regulatory region sequence-specific DNA binding"/>
    <property type="evidence" value="ECO:0007669"/>
    <property type="project" value="TreeGrafter"/>
</dbReference>
<dbReference type="GO" id="GO:0000435">
    <property type="term" value="P:positive regulation of transcription from RNA polymerase II promoter by galactose"/>
    <property type="evidence" value="ECO:0007669"/>
    <property type="project" value="TreeGrafter"/>
</dbReference>
<reference key="1">
    <citation type="journal article" date="2014" name="PLoS Genet.">
        <title>Signature Gene Expression Reveals Novel Clues to the Molecular Mechanisms of Dimorphic Transition in Penicillium marneffei.</title>
        <authorList>
            <person name="Yang E."/>
            <person name="Wang G."/>
            <person name="Cai J."/>
            <person name="Woo P.C."/>
            <person name="Lau S.K."/>
            <person name="Yuen K.-Y."/>
            <person name="Chow W.-N."/>
            <person name="Lin X."/>
        </authorList>
    </citation>
    <scope>NUCLEOTIDE SEQUENCE [LARGE SCALE GENOMIC DNA]</scope>
    <source>
        <strain>PM1</strain>
    </source>
</reference>
<dbReference type="SMART" id="SM00066">
    <property type="entry name" value="GAL4"/>
    <property type="match status" value="1"/>
</dbReference>
<dbReference type="GO" id="GO:0008270">
    <property type="term" value="F:zinc ion binding"/>
    <property type="evidence" value="ECO:0007669"/>
    <property type="project" value="InterPro"/>
</dbReference>
<dbReference type="InterPro" id="IPR001138">
    <property type="entry name" value="Zn2Cys6_DnaBD"/>
</dbReference>
<dbReference type="InterPro" id="IPR007219">
    <property type="entry name" value="XnlR_reg_dom"/>
</dbReference>
<dbReference type="Pfam" id="PF00172">
    <property type="entry name" value="Zn_clus"/>
    <property type="match status" value="1"/>
</dbReference>
<dbReference type="GO" id="GO:0006351">
    <property type="term" value="P:DNA-templated transcription"/>
    <property type="evidence" value="ECO:0007669"/>
    <property type="project" value="InterPro"/>
</dbReference>
<dbReference type="PANTHER" id="PTHR47424:SF5">
    <property type="entry name" value="ZN(II)2CYS6 TRANSCRIPTION FACTOR (EUROFUNG)"/>
    <property type="match status" value="1"/>
</dbReference>
<keyword evidence="5" id="KW-0539">Nucleus</keyword>
<organism evidence="8">
    <name type="scientific">Talaromyces marneffei PM1</name>
    <dbReference type="NCBI Taxonomy" id="1077442"/>
    <lineage>
        <taxon>Eukaryota</taxon>
        <taxon>Fungi</taxon>
        <taxon>Dikarya</taxon>
        <taxon>Ascomycota</taxon>
        <taxon>Pezizomycotina</taxon>
        <taxon>Eurotiomycetes</taxon>
        <taxon>Eurotiomycetidae</taxon>
        <taxon>Eurotiales</taxon>
        <taxon>Trichocomaceae</taxon>
        <taxon>Talaromyces</taxon>
        <taxon>Talaromyces sect. Talaromyces</taxon>
    </lineage>
</organism>
<dbReference type="InterPro" id="IPR036864">
    <property type="entry name" value="Zn2-C6_fun-type_DNA-bd_sf"/>
</dbReference>
<sequence>MSSSPIAHASQPANAVATGTTAPEKRKRTKYAAKACVECKRRKVKCCGEQPCQRCRRRMMECVFAVDDATADRRNIESLLEQISKMQTQIDSLTGTVESFNSAAPSPSPKKRKLSRGTVSTPQKSGSSNGLKSEMSQSSSTTDKISFHGLTTSSFNFGIARQTLRSRGITEVGGGVSGSDDVDDYSLNQRGDRNENAVSTQDVSPMPSPSITPHRNDPHHQRSSSIIDPLRDINRDEAIRLCHVYEEEMGIMYPVLDFETTLNQINALYNHLSPLSSSSEHTTKEGPLSDDDMNILKLVFACALTAEANGNSDLAMRIFWGVQDVASDVVWQPPSIKRVIFITLVSMYLFQIDEETMAWRTIGIAQRLCLEMGLHRSETYPQPAIVLHGKEGVLKLFWSVYTLDTRFSMGTGMPSHLDSSDIDQSLPRPANEPYLNTMISYNRIAERVWRFITSPTRNQHSRKEEMTYLDWQVTQWYNSVPEFLKITNPAVTSTDILHDQLNHQDGPRSTRRLKALLYLRANLMKILIYRPILYTPSQIVQSPVEASTVVDIAKNTICFITHLNNSTDIYQLQQITFNWFLISALAVLFLAVAHAPAQFTSACKDEFYMALGLIEGFSMHSYISQRLWRSIKGLRKLGPKIGLAAKPSDQNQPVVRPRWKSQQQQQIPAPQQQRKQQKQQDQQPPENYPSVTAVNTIPPEGGGMPTYISPPIEPHQQQPPPLQSSLQTPPAPPPPTTASTLTDLQPSPDDFLLTDGPQMSRELMDWFKVMGEPNNINLFNNNNNNNNAAENGLMIMMDPAAGAGAGGGGGGWNGIMTDTTSWPATDDLMFGYGSDLANILKDCF</sequence>
<gene>
    <name evidence="8" type="ORF">GQ26_0042040</name>
</gene>
<evidence type="ECO:0000256" key="3">
    <source>
        <dbReference type="ARBA" id="ARBA00023125"/>
    </source>
</evidence>
<dbReference type="SMART" id="SM00906">
    <property type="entry name" value="Fungal_trans"/>
    <property type="match status" value="1"/>
</dbReference>
<keyword evidence="3" id="KW-0238">DNA-binding</keyword>
<protein>
    <submittedName>
        <fullName evidence="8">Putative transcriptional regulatory protein</fullName>
    </submittedName>
</protein>
<evidence type="ECO:0000256" key="6">
    <source>
        <dbReference type="SAM" id="MobiDB-lite"/>
    </source>
</evidence>
<dbReference type="Gene3D" id="4.10.240.10">
    <property type="entry name" value="Zn(2)-C6 fungal-type DNA-binding domain"/>
    <property type="match status" value="1"/>
</dbReference>
<feature type="region of interest" description="Disordered" evidence="6">
    <location>
        <begin position="641"/>
        <end position="756"/>
    </location>
</feature>
<feature type="region of interest" description="Disordered" evidence="6">
    <location>
        <begin position="98"/>
        <end position="145"/>
    </location>
</feature>
<feature type="compositionally biased region" description="Polar residues" evidence="6">
    <location>
        <begin position="1"/>
        <end position="21"/>
    </location>
</feature>
<name>A0A093VP73_TALMA</name>
<proteinExistence type="predicted"/>
<dbReference type="EMBL" id="JPOX01000004">
    <property type="protein sequence ID" value="KFX51819.1"/>
    <property type="molecule type" value="Genomic_DNA"/>
</dbReference>
<dbReference type="PROSITE" id="PS50048">
    <property type="entry name" value="ZN2_CY6_FUNGAL_2"/>
    <property type="match status" value="1"/>
</dbReference>
<dbReference type="SUPFAM" id="SSF57701">
    <property type="entry name" value="Zn2/Cys6 DNA-binding domain"/>
    <property type="match status" value="1"/>
</dbReference>